<protein>
    <submittedName>
        <fullName evidence="2">Uncharacterized protein</fullName>
    </submittedName>
</protein>
<dbReference type="RefSeq" id="WP_204910630.1">
    <property type="nucleotide sequence ID" value="NZ_BAAAYR010000002.1"/>
</dbReference>
<comment type="caution">
    <text evidence="2">The sequence shown here is derived from an EMBL/GenBank/DDBJ whole genome shotgun (WGS) entry which is preliminary data.</text>
</comment>
<evidence type="ECO:0000313" key="2">
    <source>
        <dbReference type="EMBL" id="GAA3565739.1"/>
    </source>
</evidence>
<evidence type="ECO:0000256" key="1">
    <source>
        <dbReference type="SAM" id="MobiDB-lite"/>
    </source>
</evidence>
<gene>
    <name evidence="2" type="ORF">GCM10022197_22000</name>
</gene>
<organism evidence="2 3">
    <name type="scientific">Microlunatus spumicola</name>
    <dbReference type="NCBI Taxonomy" id="81499"/>
    <lineage>
        <taxon>Bacteria</taxon>
        <taxon>Bacillati</taxon>
        <taxon>Actinomycetota</taxon>
        <taxon>Actinomycetes</taxon>
        <taxon>Propionibacteriales</taxon>
        <taxon>Propionibacteriaceae</taxon>
        <taxon>Microlunatus</taxon>
    </lineage>
</organism>
<feature type="region of interest" description="Disordered" evidence="1">
    <location>
        <begin position="231"/>
        <end position="268"/>
    </location>
</feature>
<name>A0ABP6XE20_9ACTN</name>
<evidence type="ECO:0000313" key="3">
    <source>
        <dbReference type="Proteomes" id="UP001500767"/>
    </source>
</evidence>
<sequence>MREPKACRLALSARTCFTGGMDEAQTAARDALDATVELCTARGLDGLWRNLVQDVYASNLGRHEPEELGDTSMTLGIQCSENLKVRAGRRFRHDDLERAEDHWDVDDLTVATPANTLTFVLSQARVVVMKVPHAQGRAPLWDHFGDWQQDSQVRLQVAATNSHTLGGYRTKVSAEVPLFSYGTAPAVVKDYMLVWAGEPSDPRTAGWLTVPVLGDTPFIARTQLWWDEEPTARTYSSAEPSRGPSFDERQVAGPQVTLKPRPAARDQS</sequence>
<reference evidence="3" key="1">
    <citation type="journal article" date="2019" name="Int. J. Syst. Evol. Microbiol.">
        <title>The Global Catalogue of Microorganisms (GCM) 10K type strain sequencing project: providing services to taxonomists for standard genome sequencing and annotation.</title>
        <authorList>
            <consortium name="The Broad Institute Genomics Platform"/>
            <consortium name="The Broad Institute Genome Sequencing Center for Infectious Disease"/>
            <person name="Wu L."/>
            <person name="Ma J."/>
        </authorList>
    </citation>
    <scope>NUCLEOTIDE SEQUENCE [LARGE SCALE GENOMIC DNA]</scope>
    <source>
        <strain evidence="3">JCM 16540</strain>
    </source>
</reference>
<dbReference type="Proteomes" id="UP001500767">
    <property type="component" value="Unassembled WGS sequence"/>
</dbReference>
<accession>A0ABP6XE20</accession>
<keyword evidence="3" id="KW-1185">Reference proteome</keyword>
<proteinExistence type="predicted"/>
<dbReference type="EMBL" id="BAAAYR010000002">
    <property type="protein sequence ID" value="GAA3565739.1"/>
    <property type="molecule type" value="Genomic_DNA"/>
</dbReference>